<protein>
    <submittedName>
        <fullName evidence="5">Uncharacterized protein</fullName>
    </submittedName>
</protein>
<name>A0A3B0WBP0_9ZZZZ</name>
<evidence type="ECO:0000256" key="3">
    <source>
        <dbReference type="ARBA" id="ARBA00022729"/>
    </source>
</evidence>
<dbReference type="InterPro" id="IPR051200">
    <property type="entry name" value="Host-pathogen_enzymatic-act"/>
</dbReference>
<dbReference type="InterPro" id="IPR036439">
    <property type="entry name" value="Dockerin_dom_sf"/>
</dbReference>
<evidence type="ECO:0000256" key="4">
    <source>
        <dbReference type="ARBA" id="ARBA00022837"/>
    </source>
</evidence>
<keyword evidence="2" id="KW-0964">Secreted</keyword>
<dbReference type="SUPFAM" id="SSF75011">
    <property type="entry name" value="3-carboxy-cis,cis-mucoante lactonizing enzyme"/>
    <property type="match status" value="1"/>
</dbReference>
<proteinExistence type="predicted"/>
<reference evidence="5" key="1">
    <citation type="submission" date="2018-06" db="EMBL/GenBank/DDBJ databases">
        <authorList>
            <person name="Zhirakovskaya E."/>
        </authorList>
    </citation>
    <scope>NUCLEOTIDE SEQUENCE</scope>
</reference>
<dbReference type="Pfam" id="PF18884">
    <property type="entry name" value="TSP3_bac"/>
    <property type="match status" value="3"/>
</dbReference>
<dbReference type="SUPFAM" id="SSF63446">
    <property type="entry name" value="Type I dockerin domain"/>
    <property type="match status" value="1"/>
</dbReference>
<dbReference type="InterPro" id="IPR028974">
    <property type="entry name" value="TSP_type-3_rpt"/>
</dbReference>
<dbReference type="GO" id="GO:0000272">
    <property type="term" value="P:polysaccharide catabolic process"/>
    <property type="evidence" value="ECO:0007669"/>
    <property type="project" value="InterPro"/>
</dbReference>
<evidence type="ECO:0000313" key="5">
    <source>
        <dbReference type="EMBL" id="VAW52711.1"/>
    </source>
</evidence>
<keyword evidence="4" id="KW-0106">Calcium</keyword>
<dbReference type="PROSITE" id="PS51234">
    <property type="entry name" value="TSP3"/>
    <property type="match status" value="1"/>
</dbReference>
<dbReference type="AlphaFoldDB" id="A0A3B0WBP0"/>
<organism evidence="5">
    <name type="scientific">hydrothermal vent metagenome</name>
    <dbReference type="NCBI Taxonomy" id="652676"/>
    <lineage>
        <taxon>unclassified sequences</taxon>
        <taxon>metagenomes</taxon>
        <taxon>ecological metagenomes</taxon>
    </lineage>
</organism>
<dbReference type="EMBL" id="UOFE01000030">
    <property type="protein sequence ID" value="VAW52711.1"/>
    <property type="molecule type" value="Genomic_DNA"/>
</dbReference>
<dbReference type="InterPro" id="IPR015943">
    <property type="entry name" value="WD40/YVTN_repeat-like_dom_sf"/>
</dbReference>
<dbReference type="Pfam" id="PF02412">
    <property type="entry name" value="TSP_3"/>
    <property type="match status" value="2"/>
</dbReference>
<evidence type="ECO:0000256" key="1">
    <source>
        <dbReference type="ARBA" id="ARBA00004613"/>
    </source>
</evidence>
<dbReference type="GO" id="GO:0005509">
    <property type="term" value="F:calcium ion binding"/>
    <property type="evidence" value="ECO:0007669"/>
    <property type="project" value="InterPro"/>
</dbReference>
<accession>A0A3B0WBP0</accession>
<comment type="subcellular location">
    <subcellularLocation>
        <location evidence="1">Secreted</location>
    </subcellularLocation>
</comment>
<dbReference type="CDD" id="cd14256">
    <property type="entry name" value="Dockerin_I"/>
    <property type="match status" value="1"/>
</dbReference>
<sequence length="1096" mass="115914">MLNSKILVSLLLLILHICFNIAHATFTAFESGQVRPIAQSLDGNKLFVVNTPDNQLEIFDVNNGSPVYVESVTVGLEPVSVAAYSNNQIWVVNYLSDSISIIDVSASPARVIKTLLVGDEPADIVFAGASMNRAFITTAHRGQNSPYTDPNNPGELTTPGIGRADVWVFDAANTGSSLGGDAIAIVTLFGDTPKALAVSPDGNTVYAAIFKSGNQTTVIHEEAVCDNTSSIPCFIKSGEVTAPGKLPAPNPKTITGLTSPEVGLIVKYDGSKWVDELTTDWSNLVRFDLPDSDVFAIDADALTPVEVASYAGVGTVLFNMAVNPVSGKIYVANTEAKNEVRFEGSGTSSTTVQGHLHEARITVIDPSTNDVNPIHLNKHINYSIRPAPAGISDDSLATPKGLAVTADGMTLYVVAKGSRKIGVFNTATLENNSFTPDSANHITLSAGGPDGLLLDEANNRLYVTTRFDNALSVIDTTSALEVGHIGLHNPEPVSVIAGRQFLYDANLTSSNGEASCASCHIEGDKDELAWDLGDPDGSVVTNINPISFIAFGTDFHPMKGPMISQTLRGMDTHGPMHWRGDRSGANTTGVASDALDEDLSFKTFNVAFEGLLGRTGPLTIAEMQAYTDFILQVTPPPNPIRALDNSLTFDQQAGSDYYLGNFTSDEITNCNGCHVLAPASGLFGTNGLMSFEGAIQDLKIPQLRNMYEKVGMFGLMDVPFNNSGDNGNKGNQIRGFGYTHDGAVDTLERFHNAQLFDFTQSGANPTVLRKQMVQFMFAFDSNLKPVVGQQVTIIGTGTTAVQSRIDLLIARAVAGDNDLIVKMNIAGNKRGAVWDGSAFELDSNASGTISALAIRNLALTAGQEVTYTAVPIGSGNRLGVDRDEDTIKDFDDNCPANANAGQEDTDFDGIGDACEPPDFDGDGIQDALDNCPLNANANQLDADNDGAGDVCDLDDDNDGLSDLDEINIYGTNPLLVDTDGDGLSDGAEVNTHGTNPLNVDSDTDGFNDNVEINAGTNPLDALNFPADGDINNDGAVNVVDLLLATQIALGLKTPTANELLHGDVAPLIAGLPTPDGEINAADLIVIQQKIFGLISF</sequence>
<gene>
    <name evidence="5" type="ORF">MNBD_GAMMA05-517</name>
</gene>
<dbReference type="PANTHER" id="PTHR47197:SF3">
    <property type="entry name" value="DIHYDRO-HEME D1 DEHYDROGENASE"/>
    <property type="match status" value="1"/>
</dbReference>
<dbReference type="GO" id="GO:0007155">
    <property type="term" value="P:cell adhesion"/>
    <property type="evidence" value="ECO:0007669"/>
    <property type="project" value="InterPro"/>
</dbReference>
<dbReference type="Gene3D" id="2.130.10.10">
    <property type="entry name" value="YVTN repeat-like/Quinoprotein amine dehydrogenase"/>
    <property type="match status" value="2"/>
</dbReference>
<dbReference type="Gene3D" id="1.10.1330.10">
    <property type="entry name" value="Dockerin domain"/>
    <property type="match status" value="1"/>
</dbReference>
<dbReference type="SUPFAM" id="SSF103647">
    <property type="entry name" value="TSP type-3 repeat"/>
    <property type="match status" value="1"/>
</dbReference>
<dbReference type="Gene3D" id="4.10.1080.10">
    <property type="entry name" value="TSP type-3 repeat"/>
    <property type="match status" value="1"/>
</dbReference>
<evidence type="ECO:0000256" key="2">
    <source>
        <dbReference type="ARBA" id="ARBA00022525"/>
    </source>
</evidence>
<dbReference type="InterPro" id="IPR059100">
    <property type="entry name" value="TSP3_bac"/>
</dbReference>
<dbReference type="InterPro" id="IPR003367">
    <property type="entry name" value="Thrombospondin_3-like_rpt"/>
</dbReference>
<dbReference type="InterPro" id="IPR017897">
    <property type="entry name" value="Thrombospondin_3_rpt"/>
</dbReference>
<keyword evidence="3" id="KW-0732">Signal</keyword>
<dbReference type="PANTHER" id="PTHR47197">
    <property type="entry name" value="PROTEIN NIRF"/>
    <property type="match status" value="1"/>
</dbReference>